<feature type="region of interest" description="Disordered" evidence="11">
    <location>
        <begin position="161"/>
        <end position="184"/>
    </location>
</feature>
<accession>A0A1E5VBE9</accession>
<keyword evidence="3" id="KW-0597">Phosphoprotein</keyword>
<dbReference type="GO" id="GO:0005634">
    <property type="term" value="C:nucleus"/>
    <property type="evidence" value="ECO:0007669"/>
    <property type="project" value="UniProtKB-SubCell"/>
</dbReference>
<reference evidence="13 14" key="1">
    <citation type="submission" date="2016-09" db="EMBL/GenBank/DDBJ databases">
        <title>The draft genome of Dichanthelium oligosanthes: A C3 panicoid grass species.</title>
        <authorList>
            <person name="Studer A.J."/>
            <person name="Schnable J.C."/>
            <person name="Brutnell T.P."/>
        </authorList>
    </citation>
    <scope>NUCLEOTIDE SEQUENCE [LARGE SCALE GENOMIC DNA]</scope>
    <source>
        <strain evidence="14">cv. Kellogg 1175</strain>
        <tissue evidence="13">Leaf</tissue>
    </source>
</reference>
<evidence type="ECO:0000256" key="5">
    <source>
        <dbReference type="ARBA" id="ARBA00023016"/>
    </source>
</evidence>
<feature type="compositionally biased region" description="Basic and acidic residues" evidence="11">
    <location>
        <begin position="233"/>
        <end position="245"/>
    </location>
</feature>
<dbReference type="InterPro" id="IPR036390">
    <property type="entry name" value="WH_DNA-bd_sf"/>
</dbReference>
<feature type="compositionally biased region" description="Low complexity" evidence="11">
    <location>
        <begin position="166"/>
        <end position="175"/>
    </location>
</feature>
<dbReference type="PRINTS" id="PR00056">
    <property type="entry name" value="HSFDOMAIN"/>
</dbReference>
<evidence type="ECO:0000256" key="10">
    <source>
        <dbReference type="ARBA" id="ARBA00061350"/>
    </source>
</evidence>
<gene>
    <name evidence="13" type="ORF">BAE44_0016502</name>
</gene>
<comment type="caution">
    <text evidence="13">The sequence shown here is derived from an EMBL/GenBank/DDBJ whole genome shotgun (WGS) entry which is preliminary data.</text>
</comment>
<keyword evidence="14" id="KW-1185">Reference proteome</keyword>
<feature type="compositionally biased region" description="Polar residues" evidence="11">
    <location>
        <begin position="1"/>
        <end position="10"/>
    </location>
</feature>
<evidence type="ECO:0000256" key="8">
    <source>
        <dbReference type="ARBA" id="ARBA00023242"/>
    </source>
</evidence>
<dbReference type="OrthoDB" id="60033at2759"/>
<evidence type="ECO:0000313" key="13">
    <source>
        <dbReference type="EMBL" id="OEL22480.1"/>
    </source>
</evidence>
<evidence type="ECO:0000256" key="11">
    <source>
        <dbReference type="SAM" id="MobiDB-lite"/>
    </source>
</evidence>
<comment type="similarity">
    <text evidence="10">Belongs to the HSF family. Class A subfamily.</text>
</comment>
<dbReference type="Gene3D" id="1.10.10.10">
    <property type="entry name" value="Winged helix-like DNA-binding domain superfamily/Winged helix DNA-binding domain"/>
    <property type="match status" value="1"/>
</dbReference>
<keyword evidence="4" id="KW-0805">Transcription regulation</keyword>
<evidence type="ECO:0000259" key="12">
    <source>
        <dbReference type="SMART" id="SM00415"/>
    </source>
</evidence>
<dbReference type="PANTHER" id="PTHR10015">
    <property type="entry name" value="HEAT SHOCK TRANSCRIPTION FACTOR"/>
    <property type="match status" value="1"/>
</dbReference>
<keyword evidence="6" id="KW-0238">DNA-binding</keyword>
<feature type="region of interest" description="Disordered" evidence="11">
    <location>
        <begin position="1"/>
        <end position="22"/>
    </location>
</feature>
<keyword evidence="5" id="KW-0346">Stress response</keyword>
<comment type="subunit">
    <text evidence="2">Homotrimer.</text>
</comment>
<dbReference type="GO" id="GO:0000978">
    <property type="term" value="F:RNA polymerase II cis-regulatory region sequence-specific DNA binding"/>
    <property type="evidence" value="ECO:0007669"/>
    <property type="project" value="TreeGrafter"/>
</dbReference>
<dbReference type="AlphaFoldDB" id="A0A1E5VBE9"/>
<feature type="region of interest" description="Disordered" evidence="11">
    <location>
        <begin position="210"/>
        <end position="330"/>
    </location>
</feature>
<dbReference type="STRING" id="888268.A0A1E5VBE9"/>
<feature type="domain" description="HSF-type DNA-binding" evidence="12">
    <location>
        <begin position="64"/>
        <end position="157"/>
    </location>
</feature>
<dbReference type="EMBL" id="LWDX02045233">
    <property type="protein sequence ID" value="OEL22480.1"/>
    <property type="molecule type" value="Genomic_DNA"/>
</dbReference>
<dbReference type="InterPro" id="IPR000232">
    <property type="entry name" value="HSF_DNA-bd"/>
</dbReference>
<evidence type="ECO:0000256" key="7">
    <source>
        <dbReference type="ARBA" id="ARBA00023163"/>
    </source>
</evidence>
<proteinExistence type="inferred from homology"/>
<organism evidence="13 14">
    <name type="scientific">Dichanthelium oligosanthes</name>
    <dbReference type="NCBI Taxonomy" id="888268"/>
    <lineage>
        <taxon>Eukaryota</taxon>
        <taxon>Viridiplantae</taxon>
        <taxon>Streptophyta</taxon>
        <taxon>Embryophyta</taxon>
        <taxon>Tracheophyta</taxon>
        <taxon>Spermatophyta</taxon>
        <taxon>Magnoliopsida</taxon>
        <taxon>Liliopsida</taxon>
        <taxon>Poales</taxon>
        <taxon>Poaceae</taxon>
        <taxon>PACMAD clade</taxon>
        <taxon>Panicoideae</taxon>
        <taxon>Panicodae</taxon>
        <taxon>Paniceae</taxon>
        <taxon>Dichantheliinae</taxon>
        <taxon>Dichanthelium</taxon>
    </lineage>
</organism>
<protein>
    <submittedName>
        <fullName evidence="13">Putative heat stress transcription factor A-6a</fullName>
    </submittedName>
</protein>
<comment type="function">
    <text evidence="9">Transcriptional regulator that specifically binds DNA of heat shock promoter elements (HSE).</text>
</comment>
<dbReference type="GO" id="GO:0034605">
    <property type="term" value="P:cellular response to heat"/>
    <property type="evidence" value="ECO:0007669"/>
    <property type="project" value="TreeGrafter"/>
</dbReference>
<dbReference type="Pfam" id="PF00447">
    <property type="entry name" value="HSF_DNA-bind"/>
    <property type="match status" value="1"/>
</dbReference>
<sequence length="364" mass="38971">MSPAKTPTHTHPSKRALSSPAALCRMEHPAAVTVKQEEGVVLDVEGDETRSLGAGAAPEPPASAVPPFLAKTFELVEDPATDGVVSWGAARNSFVVWDPHAFAAGLLPRRFKHANFSTFLRQLNTYGFRKVSPDRWEFAHADFLAAQRHLLTNIRRRRGAAGGGFKAAKTSAAGSGDREKELEKLRRNREALAQELTRLRREQLLDMERACGARSRAQQPSSRAPSGTRPRPWRPEGRGGGDHAGRGGCSRVRGAGSRGGRRGRGGSHPGRRDVGPERRRHHQAGHDMERAAGGGDGADRRRGGGGAGCSSRRRGHRGAVGGDGRGGGSRLGAADRLLGIADVLLISTRWQLGSFQLPTGDVDF</sequence>
<feature type="compositionally biased region" description="Polar residues" evidence="11">
    <location>
        <begin position="216"/>
        <end position="225"/>
    </location>
</feature>
<dbReference type="FunFam" id="1.10.10.10:FF:000367">
    <property type="entry name" value="Heat stress transcription factor A-8"/>
    <property type="match status" value="1"/>
</dbReference>
<feature type="compositionally biased region" description="Gly residues" evidence="11">
    <location>
        <begin position="318"/>
        <end position="330"/>
    </location>
</feature>
<evidence type="ECO:0000313" key="14">
    <source>
        <dbReference type="Proteomes" id="UP000095767"/>
    </source>
</evidence>
<evidence type="ECO:0000256" key="9">
    <source>
        <dbReference type="ARBA" id="ARBA00055032"/>
    </source>
</evidence>
<evidence type="ECO:0000256" key="2">
    <source>
        <dbReference type="ARBA" id="ARBA00011233"/>
    </source>
</evidence>
<dbReference type="InterPro" id="IPR036388">
    <property type="entry name" value="WH-like_DNA-bd_sf"/>
</dbReference>
<evidence type="ECO:0000256" key="6">
    <source>
        <dbReference type="ARBA" id="ARBA00023125"/>
    </source>
</evidence>
<dbReference type="GO" id="GO:0003700">
    <property type="term" value="F:DNA-binding transcription factor activity"/>
    <property type="evidence" value="ECO:0007669"/>
    <property type="project" value="InterPro"/>
</dbReference>
<dbReference type="PANTHER" id="PTHR10015:SF338">
    <property type="entry name" value="HEAT STRESS TRANSCRIPTION FACTOR A-2"/>
    <property type="match status" value="1"/>
</dbReference>
<comment type="subcellular location">
    <subcellularLocation>
        <location evidence="1">Nucleus</location>
    </subcellularLocation>
</comment>
<keyword evidence="8" id="KW-0539">Nucleus</keyword>
<dbReference type="SMART" id="SM00415">
    <property type="entry name" value="HSF"/>
    <property type="match status" value="1"/>
</dbReference>
<evidence type="ECO:0000256" key="3">
    <source>
        <dbReference type="ARBA" id="ARBA00022553"/>
    </source>
</evidence>
<dbReference type="GO" id="GO:0006357">
    <property type="term" value="P:regulation of transcription by RNA polymerase II"/>
    <property type="evidence" value="ECO:0007669"/>
    <property type="project" value="TreeGrafter"/>
</dbReference>
<evidence type="ECO:0000256" key="1">
    <source>
        <dbReference type="ARBA" id="ARBA00004123"/>
    </source>
</evidence>
<dbReference type="SUPFAM" id="SSF46785">
    <property type="entry name" value="Winged helix' DNA-binding domain"/>
    <property type="match status" value="1"/>
</dbReference>
<keyword evidence="7" id="KW-0804">Transcription</keyword>
<dbReference type="Proteomes" id="UP000095767">
    <property type="component" value="Unassembled WGS sequence"/>
</dbReference>
<name>A0A1E5VBE9_9POAL</name>
<evidence type="ECO:0000256" key="4">
    <source>
        <dbReference type="ARBA" id="ARBA00023015"/>
    </source>
</evidence>